<name>A0A834TIJ3_9FABA</name>
<organism evidence="2 3">
    <name type="scientific">Senna tora</name>
    <dbReference type="NCBI Taxonomy" id="362788"/>
    <lineage>
        <taxon>Eukaryota</taxon>
        <taxon>Viridiplantae</taxon>
        <taxon>Streptophyta</taxon>
        <taxon>Embryophyta</taxon>
        <taxon>Tracheophyta</taxon>
        <taxon>Spermatophyta</taxon>
        <taxon>Magnoliopsida</taxon>
        <taxon>eudicotyledons</taxon>
        <taxon>Gunneridae</taxon>
        <taxon>Pentapetalae</taxon>
        <taxon>rosids</taxon>
        <taxon>fabids</taxon>
        <taxon>Fabales</taxon>
        <taxon>Fabaceae</taxon>
        <taxon>Caesalpinioideae</taxon>
        <taxon>Cassia clade</taxon>
        <taxon>Senna</taxon>
    </lineage>
</organism>
<evidence type="ECO:0000256" key="1">
    <source>
        <dbReference type="SAM" id="MobiDB-lite"/>
    </source>
</evidence>
<evidence type="ECO:0000313" key="2">
    <source>
        <dbReference type="EMBL" id="KAF7822743.1"/>
    </source>
</evidence>
<gene>
    <name evidence="2" type="ORF">G2W53_020887</name>
</gene>
<feature type="region of interest" description="Disordered" evidence="1">
    <location>
        <begin position="1"/>
        <end position="31"/>
    </location>
</feature>
<protein>
    <submittedName>
        <fullName evidence="2">Uncharacterized protein</fullName>
    </submittedName>
</protein>
<keyword evidence="3" id="KW-1185">Reference proteome</keyword>
<feature type="compositionally biased region" description="Basic and acidic residues" evidence="1">
    <location>
        <begin position="19"/>
        <end position="31"/>
    </location>
</feature>
<sequence>MVASRSGDSMVVEVVRAGNNEDRGGGNNNDK</sequence>
<comment type="caution">
    <text evidence="2">The sequence shown here is derived from an EMBL/GenBank/DDBJ whole genome shotgun (WGS) entry which is preliminary data.</text>
</comment>
<evidence type="ECO:0000313" key="3">
    <source>
        <dbReference type="Proteomes" id="UP000634136"/>
    </source>
</evidence>
<dbReference type="AlphaFoldDB" id="A0A834TIJ3"/>
<accession>A0A834TIJ3</accession>
<proteinExistence type="predicted"/>
<dbReference type="Proteomes" id="UP000634136">
    <property type="component" value="Unassembled WGS sequence"/>
</dbReference>
<reference evidence="2" key="1">
    <citation type="submission" date="2020-09" db="EMBL/GenBank/DDBJ databases">
        <title>Genome-Enabled Discovery of Anthraquinone Biosynthesis in Senna tora.</title>
        <authorList>
            <person name="Kang S.-H."/>
            <person name="Pandey R.P."/>
            <person name="Lee C.-M."/>
            <person name="Sim J.-S."/>
            <person name="Jeong J.-T."/>
            <person name="Choi B.-S."/>
            <person name="Jung M."/>
            <person name="Ginzburg D."/>
            <person name="Zhao K."/>
            <person name="Won S.Y."/>
            <person name="Oh T.-J."/>
            <person name="Yu Y."/>
            <person name="Kim N.-H."/>
            <person name="Lee O.R."/>
            <person name="Lee T.-H."/>
            <person name="Bashyal P."/>
            <person name="Kim T.-S."/>
            <person name="Lee W.-H."/>
            <person name="Kawkins C."/>
            <person name="Kim C.-K."/>
            <person name="Kim J.S."/>
            <person name="Ahn B.O."/>
            <person name="Rhee S.Y."/>
            <person name="Sohng J.K."/>
        </authorList>
    </citation>
    <scope>NUCLEOTIDE SEQUENCE</scope>
    <source>
        <tissue evidence="2">Leaf</tissue>
    </source>
</reference>
<dbReference type="EMBL" id="JAAIUW010000007">
    <property type="protein sequence ID" value="KAF7822743.1"/>
    <property type="molecule type" value="Genomic_DNA"/>
</dbReference>